<organism evidence="2 3">
    <name type="scientific">Ascobolus immersus RN42</name>
    <dbReference type="NCBI Taxonomy" id="1160509"/>
    <lineage>
        <taxon>Eukaryota</taxon>
        <taxon>Fungi</taxon>
        <taxon>Dikarya</taxon>
        <taxon>Ascomycota</taxon>
        <taxon>Pezizomycotina</taxon>
        <taxon>Pezizomycetes</taxon>
        <taxon>Pezizales</taxon>
        <taxon>Ascobolaceae</taxon>
        <taxon>Ascobolus</taxon>
    </lineage>
</organism>
<dbReference type="EMBL" id="ML119710">
    <property type="protein sequence ID" value="RPA78548.1"/>
    <property type="molecule type" value="Genomic_DNA"/>
</dbReference>
<name>A0A3N4I1I3_ASCIM</name>
<dbReference type="AlphaFoldDB" id="A0A3N4I1I3"/>
<sequence>MVVGKPEWKPLRNEGPTTWYFGHWLIWFLLISGNDGSGQFEARLADDLATAFTGKMRSMLALNILLELMSFQQGGGRWSQDDVCCIDGYQRNLRKLAGLGRHYFEVMNSDQQDALLERESQLFTKLVNLASGTRFKGMQTDYFQLAMYSEIYPQIIIGNVPYRVLGLLEACGKIEKPLPWDALHQLEEWRLAETSNERTFAALFQRMELLIPCFRSYLNRTFNISLGGASSVTVDTAAFVCYRAYEWHLDNLDYPDSPNDFYDRNHGAPMVTTTWRPSQAVGPILKQDWASTCHSILKVLRWNGASLSLALRACVDDEPANCAEAYSLRERVKGGMWCLALLLLEEGTNPNSLFAPDFRVYRTTTPRLLTTPFHVTDPAEEWQKKLFFAFLDAGFQGLSFGMRGDGPVPVILLVCGATQGDQKVRQEKLSRRLLDPPYFRWYLVNYIPDYHRDYLELLEAMLRRRPENMQLDAWRYVLDHVEREREEGTNLDLVRIVDEAEKRRQERPVEEPADNASEERDEMGYD</sequence>
<protein>
    <submittedName>
        <fullName evidence="2">Uncharacterized protein</fullName>
    </submittedName>
</protein>
<evidence type="ECO:0000313" key="2">
    <source>
        <dbReference type="EMBL" id="RPA78548.1"/>
    </source>
</evidence>
<feature type="region of interest" description="Disordered" evidence="1">
    <location>
        <begin position="501"/>
        <end position="526"/>
    </location>
</feature>
<keyword evidence="3" id="KW-1185">Reference proteome</keyword>
<accession>A0A3N4I1I3</accession>
<gene>
    <name evidence="2" type="ORF">BJ508DRAFT_155243</name>
</gene>
<dbReference type="Proteomes" id="UP000275078">
    <property type="component" value="Unassembled WGS sequence"/>
</dbReference>
<proteinExistence type="predicted"/>
<evidence type="ECO:0000313" key="3">
    <source>
        <dbReference type="Proteomes" id="UP000275078"/>
    </source>
</evidence>
<feature type="compositionally biased region" description="Basic and acidic residues" evidence="1">
    <location>
        <begin position="501"/>
        <end position="510"/>
    </location>
</feature>
<reference evidence="2 3" key="1">
    <citation type="journal article" date="2018" name="Nat. Ecol. Evol.">
        <title>Pezizomycetes genomes reveal the molecular basis of ectomycorrhizal truffle lifestyle.</title>
        <authorList>
            <person name="Murat C."/>
            <person name="Payen T."/>
            <person name="Noel B."/>
            <person name="Kuo A."/>
            <person name="Morin E."/>
            <person name="Chen J."/>
            <person name="Kohler A."/>
            <person name="Krizsan K."/>
            <person name="Balestrini R."/>
            <person name="Da Silva C."/>
            <person name="Montanini B."/>
            <person name="Hainaut M."/>
            <person name="Levati E."/>
            <person name="Barry K.W."/>
            <person name="Belfiori B."/>
            <person name="Cichocki N."/>
            <person name="Clum A."/>
            <person name="Dockter R.B."/>
            <person name="Fauchery L."/>
            <person name="Guy J."/>
            <person name="Iotti M."/>
            <person name="Le Tacon F."/>
            <person name="Lindquist E.A."/>
            <person name="Lipzen A."/>
            <person name="Malagnac F."/>
            <person name="Mello A."/>
            <person name="Molinier V."/>
            <person name="Miyauchi S."/>
            <person name="Poulain J."/>
            <person name="Riccioni C."/>
            <person name="Rubini A."/>
            <person name="Sitrit Y."/>
            <person name="Splivallo R."/>
            <person name="Traeger S."/>
            <person name="Wang M."/>
            <person name="Zifcakova L."/>
            <person name="Wipf D."/>
            <person name="Zambonelli A."/>
            <person name="Paolocci F."/>
            <person name="Nowrousian M."/>
            <person name="Ottonello S."/>
            <person name="Baldrian P."/>
            <person name="Spatafora J.W."/>
            <person name="Henrissat B."/>
            <person name="Nagy L.G."/>
            <person name="Aury J.M."/>
            <person name="Wincker P."/>
            <person name="Grigoriev I.V."/>
            <person name="Bonfante P."/>
            <person name="Martin F.M."/>
        </authorList>
    </citation>
    <scope>NUCLEOTIDE SEQUENCE [LARGE SCALE GENOMIC DNA]</scope>
    <source>
        <strain evidence="2 3">RN42</strain>
    </source>
</reference>
<evidence type="ECO:0000256" key="1">
    <source>
        <dbReference type="SAM" id="MobiDB-lite"/>
    </source>
</evidence>